<dbReference type="EMBL" id="CACTIH010003675">
    <property type="protein sequence ID" value="CAA2981551.1"/>
    <property type="molecule type" value="Genomic_DNA"/>
</dbReference>
<keyword evidence="8" id="KW-1185">Reference proteome</keyword>
<evidence type="ECO:0000259" key="6">
    <source>
        <dbReference type="Pfam" id="PF00808"/>
    </source>
</evidence>
<keyword evidence="4" id="KW-0010">Activator</keyword>
<evidence type="ECO:0000313" key="7">
    <source>
        <dbReference type="EMBL" id="CAA2981551.1"/>
    </source>
</evidence>
<feature type="domain" description="Transcription factor CBF/NF-Y/archaeal histone" evidence="6">
    <location>
        <begin position="168"/>
        <end position="232"/>
    </location>
</feature>
<evidence type="ECO:0000256" key="5">
    <source>
        <dbReference type="ARBA" id="ARBA00023163"/>
    </source>
</evidence>
<dbReference type="Gene3D" id="1.10.20.10">
    <property type="entry name" value="Histone, subunit A"/>
    <property type="match status" value="1"/>
</dbReference>
<evidence type="ECO:0000256" key="4">
    <source>
        <dbReference type="ARBA" id="ARBA00023159"/>
    </source>
</evidence>
<dbReference type="PANTHER" id="PTHR11064:SF150">
    <property type="entry name" value="NUCLEAR TRANSCRIPTION FACTOR Y SUBUNIT B-11"/>
    <property type="match status" value="1"/>
</dbReference>
<evidence type="ECO:0000256" key="1">
    <source>
        <dbReference type="ARBA" id="ARBA00009053"/>
    </source>
</evidence>
<dbReference type="Pfam" id="PF00808">
    <property type="entry name" value="CBFD_NFYB_HMF"/>
    <property type="match status" value="1"/>
</dbReference>
<dbReference type="CDD" id="cd22907">
    <property type="entry name" value="HFD_NFYB"/>
    <property type="match status" value="1"/>
</dbReference>
<dbReference type="Proteomes" id="UP000594638">
    <property type="component" value="Unassembled WGS sequence"/>
</dbReference>
<dbReference type="SUPFAM" id="SSF47113">
    <property type="entry name" value="Histone-fold"/>
    <property type="match status" value="1"/>
</dbReference>
<gene>
    <name evidence="7" type="ORF">OLEA9_A065147</name>
</gene>
<organism evidence="7 8">
    <name type="scientific">Olea europaea subsp. europaea</name>
    <dbReference type="NCBI Taxonomy" id="158383"/>
    <lineage>
        <taxon>Eukaryota</taxon>
        <taxon>Viridiplantae</taxon>
        <taxon>Streptophyta</taxon>
        <taxon>Embryophyta</taxon>
        <taxon>Tracheophyta</taxon>
        <taxon>Spermatophyta</taxon>
        <taxon>Magnoliopsida</taxon>
        <taxon>eudicotyledons</taxon>
        <taxon>Gunneridae</taxon>
        <taxon>Pentapetalae</taxon>
        <taxon>asterids</taxon>
        <taxon>lamiids</taxon>
        <taxon>Lamiales</taxon>
        <taxon>Oleaceae</taxon>
        <taxon>Oleeae</taxon>
        <taxon>Olea</taxon>
    </lineage>
</organism>
<dbReference type="PRINTS" id="PR00615">
    <property type="entry name" value="CCAATSUBUNTA"/>
</dbReference>
<dbReference type="FunFam" id="1.10.20.10:FF:000035">
    <property type="entry name" value="Nuclear transcription factor Y subunit B-3"/>
    <property type="match status" value="1"/>
</dbReference>
<protein>
    <submittedName>
        <fullName evidence="7">Nuclear transcription factor Y subunit B-3-like</fullName>
    </submittedName>
</protein>
<dbReference type="Gramene" id="OE9A065147T1">
    <property type="protein sequence ID" value="OE9A065147C1"/>
    <property type="gene ID" value="OE9A065147"/>
</dbReference>
<dbReference type="GO" id="GO:0000978">
    <property type="term" value="F:RNA polymerase II cis-regulatory region sequence-specific DNA binding"/>
    <property type="evidence" value="ECO:0007669"/>
    <property type="project" value="TreeGrafter"/>
</dbReference>
<keyword evidence="5" id="KW-0804">Transcription</keyword>
<evidence type="ECO:0000313" key="8">
    <source>
        <dbReference type="Proteomes" id="UP000594638"/>
    </source>
</evidence>
<dbReference type="GO" id="GO:0016602">
    <property type="term" value="C:CCAAT-binding factor complex"/>
    <property type="evidence" value="ECO:0007669"/>
    <property type="project" value="InterPro"/>
</dbReference>
<dbReference type="GO" id="GO:0001228">
    <property type="term" value="F:DNA-binding transcription activator activity, RNA polymerase II-specific"/>
    <property type="evidence" value="ECO:0007669"/>
    <property type="project" value="InterPro"/>
</dbReference>
<evidence type="ECO:0000256" key="3">
    <source>
        <dbReference type="ARBA" id="ARBA00023125"/>
    </source>
</evidence>
<dbReference type="InterPro" id="IPR003958">
    <property type="entry name" value="CBFA_NFYB_domain"/>
</dbReference>
<comment type="similarity">
    <text evidence="1">Belongs to the NFYB/HAP3 subunit family.</text>
</comment>
<dbReference type="InterPro" id="IPR009072">
    <property type="entry name" value="Histone-fold"/>
</dbReference>
<comment type="caution">
    <text evidence="7">The sequence shown here is derived from an EMBL/GenBank/DDBJ whole genome shotgun (WGS) entry which is preliminary data.</text>
</comment>
<accession>A0A8S0RNP8</accession>
<dbReference type="GO" id="GO:0046982">
    <property type="term" value="F:protein heterodimerization activity"/>
    <property type="evidence" value="ECO:0007669"/>
    <property type="project" value="InterPro"/>
</dbReference>
<keyword evidence="2" id="KW-0805">Transcription regulation</keyword>
<evidence type="ECO:0000256" key="2">
    <source>
        <dbReference type="ARBA" id="ARBA00023015"/>
    </source>
</evidence>
<dbReference type="AlphaFoldDB" id="A0A8S0RNP8"/>
<dbReference type="PANTHER" id="PTHR11064">
    <property type="entry name" value="CCAAT-BINDING TRANSCRIPTION FACTOR-RELATED"/>
    <property type="match status" value="1"/>
</dbReference>
<dbReference type="InterPro" id="IPR027113">
    <property type="entry name" value="Transc_fact_NFYB/HAP3"/>
</dbReference>
<name>A0A8S0RNP8_OLEEU</name>
<keyword evidence="3" id="KW-0238">DNA-binding</keyword>
<proteinExistence type="inferred from homology"/>
<reference evidence="7 8" key="1">
    <citation type="submission" date="2019-12" db="EMBL/GenBank/DDBJ databases">
        <authorList>
            <person name="Alioto T."/>
            <person name="Alioto T."/>
            <person name="Gomez Garrido J."/>
        </authorList>
    </citation>
    <scope>NUCLEOTIDE SEQUENCE [LARGE SCALE GENOMIC DNA]</scope>
</reference>
<dbReference type="OrthoDB" id="893884at2759"/>
<sequence>MPNISPISNNNITIDLHQRSSSCSSDTIEATRSFAVSLLRVALVAAYSNNDADDDEKPGIHIIAKCCLKQQHLIDLSEDLDSFMKRFEEEIRGSPLPKVDLKLSSEESQLNLGYLLEALDDETGLPLSKASPAAVLSEMNRLGKRIQSSPGGSPLSGNISDSKEQDRLLPIANVSRIMKKSLPTNAKISKEAKETVQECVSEFIRFITGEASDKCQTEKRKTINGDDLLWAMTTLGFENYVVPLKVYLNKYRENEGDKNTVMRQEPSPTSDAGIGKITDNLYSFNSDFHAQVTAKGQGGSHKVNIGYGANLVSASYEFDGNVKSVMATNLHHGIEW</sequence>